<name>A0A2H0KCZ7_9BACT</name>
<proteinExistence type="predicted"/>
<gene>
    <name evidence="1" type="ORF">COV91_00520</name>
</gene>
<dbReference type="AlphaFoldDB" id="A0A2H0KCZ7"/>
<reference evidence="1 2" key="1">
    <citation type="submission" date="2017-09" db="EMBL/GenBank/DDBJ databases">
        <title>Depth-based differentiation of microbial function through sediment-hosted aquifers and enrichment of novel symbionts in the deep terrestrial subsurface.</title>
        <authorList>
            <person name="Probst A.J."/>
            <person name="Ladd B."/>
            <person name="Jarett J.K."/>
            <person name="Geller-Mcgrath D.E."/>
            <person name="Sieber C.M."/>
            <person name="Emerson J.B."/>
            <person name="Anantharaman K."/>
            <person name="Thomas B.C."/>
            <person name="Malmstrom R."/>
            <person name="Stieglmeier M."/>
            <person name="Klingl A."/>
            <person name="Woyke T."/>
            <person name="Ryan C.M."/>
            <person name="Banfield J.F."/>
        </authorList>
    </citation>
    <scope>NUCLEOTIDE SEQUENCE [LARGE SCALE GENOMIC DNA]</scope>
    <source>
        <strain evidence="1">CG11_big_fil_rev_8_21_14_0_20_46_11</strain>
    </source>
</reference>
<dbReference type="Proteomes" id="UP000229342">
    <property type="component" value="Unassembled WGS sequence"/>
</dbReference>
<accession>A0A2H0KCZ7</accession>
<dbReference type="EMBL" id="PCVG01000011">
    <property type="protein sequence ID" value="PIQ69130.1"/>
    <property type="molecule type" value="Genomic_DNA"/>
</dbReference>
<evidence type="ECO:0000313" key="2">
    <source>
        <dbReference type="Proteomes" id="UP000229342"/>
    </source>
</evidence>
<comment type="caution">
    <text evidence="1">The sequence shown here is derived from an EMBL/GenBank/DDBJ whole genome shotgun (WGS) entry which is preliminary data.</text>
</comment>
<organism evidence="1 2">
    <name type="scientific">Candidatus Taylorbacteria bacterium CG11_big_fil_rev_8_21_14_0_20_46_11</name>
    <dbReference type="NCBI Taxonomy" id="1975025"/>
    <lineage>
        <taxon>Bacteria</taxon>
        <taxon>Candidatus Tayloriibacteriota</taxon>
    </lineage>
</organism>
<evidence type="ECO:0000313" key="1">
    <source>
        <dbReference type="EMBL" id="PIQ69130.1"/>
    </source>
</evidence>
<protein>
    <submittedName>
        <fullName evidence="1">Uncharacterized protein</fullName>
    </submittedName>
</protein>
<sequence length="150" mass="17514">MFAKKRNEIVLSKANLLGFQLAWRSIVYVWGTDKINLIHMTLTCVDKDSEFTTKQFTIETVVAYRYVVTEVEIKIELLRNRDGKWVVSDNQEMIFPSRRILSKYRVRPSFYALNTEKDLGHRGYDSSGSSFASGRKDDKLPWIREELLKG</sequence>